<dbReference type="STRING" id="35608.A0A2U1LTK6"/>
<keyword evidence="8 11" id="KW-0256">Endoplasmic reticulum</keyword>
<keyword evidence="9 11" id="KW-1133">Transmembrane helix</keyword>
<name>A0A2U1LTK6_ARTAN</name>
<dbReference type="GO" id="GO:0006506">
    <property type="term" value="P:GPI anchor biosynthetic process"/>
    <property type="evidence" value="ECO:0007669"/>
    <property type="project" value="UniProtKB-UniPathway"/>
</dbReference>
<dbReference type="UniPathway" id="UPA00196"/>
<organism evidence="12 13">
    <name type="scientific">Artemisia annua</name>
    <name type="common">Sweet wormwood</name>
    <dbReference type="NCBI Taxonomy" id="35608"/>
    <lineage>
        <taxon>Eukaryota</taxon>
        <taxon>Viridiplantae</taxon>
        <taxon>Streptophyta</taxon>
        <taxon>Embryophyta</taxon>
        <taxon>Tracheophyta</taxon>
        <taxon>Spermatophyta</taxon>
        <taxon>Magnoliopsida</taxon>
        <taxon>eudicotyledons</taxon>
        <taxon>Gunneridae</taxon>
        <taxon>Pentapetalae</taxon>
        <taxon>asterids</taxon>
        <taxon>campanulids</taxon>
        <taxon>Asterales</taxon>
        <taxon>Asteraceae</taxon>
        <taxon>Asteroideae</taxon>
        <taxon>Anthemideae</taxon>
        <taxon>Artemisiinae</taxon>
        <taxon>Artemisia</taxon>
    </lineage>
</organism>
<proteinExistence type="inferred from homology"/>
<keyword evidence="7 11" id="KW-0812">Transmembrane</keyword>
<dbReference type="Pfam" id="PF04188">
    <property type="entry name" value="Mannosyl_trans2"/>
    <property type="match status" value="1"/>
</dbReference>
<protein>
    <recommendedName>
        <fullName evidence="11">GPI mannosyltransferase 2</fullName>
        <ecNumber evidence="11">2.4.1.-</ecNumber>
    </recommendedName>
</protein>
<sequence>MSPDSFVITKYAVLKPLMPLVGHRAVLALSGYLVSNIPFVFAVLFLYSYSESLYALLSIGRLCFSMLGANNLATLWFALSGCARSNGVLNAGYTGFHTLHRAYDAVFLQRRAVLAFRVILSGILRCIFVFIPFVAF</sequence>
<keyword evidence="10 11" id="KW-0472">Membrane</keyword>
<dbReference type="EMBL" id="PKPP01007832">
    <property type="protein sequence ID" value="PWA52314.1"/>
    <property type="molecule type" value="Genomic_DNA"/>
</dbReference>
<evidence type="ECO:0000313" key="12">
    <source>
        <dbReference type="EMBL" id="PWA52314.1"/>
    </source>
</evidence>
<evidence type="ECO:0000256" key="1">
    <source>
        <dbReference type="ARBA" id="ARBA00004477"/>
    </source>
</evidence>
<dbReference type="GO" id="GO:0005789">
    <property type="term" value="C:endoplasmic reticulum membrane"/>
    <property type="evidence" value="ECO:0007669"/>
    <property type="project" value="UniProtKB-SubCell"/>
</dbReference>
<comment type="subcellular location">
    <subcellularLocation>
        <location evidence="1 11">Endoplasmic reticulum membrane</location>
        <topology evidence="1 11">Multi-pass membrane protein</topology>
    </subcellularLocation>
</comment>
<feature type="transmembrane region" description="Helical" evidence="11">
    <location>
        <begin position="25"/>
        <end position="47"/>
    </location>
</feature>
<keyword evidence="5 11" id="KW-0328">Glycosyltransferase</keyword>
<evidence type="ECO:0000256" key="9">
    <source>
        <dbReference type="ARBA" id="ARBA00022989"/>
    </source>
</evidence>
<keyword evidence="4 11" id="KW-0337">GPI-anchor biosynthesis</keyword>
<accession>A0A2U1LTK6</accession>
<comment type="caution">
    <text evidence="11">Lacks conserved residue(s) required for the propagation of feature annotation.</text>
</comment>
<feature type="transmembrane region" description="Helical" evidence="11">
    <location>
        <begin position="114"/>
        <end position="135"/>
    </location>
</feature>
<comment type="function">
    <text evidence="11">Mannosyltransferase involved in glycosylphosphatidylinositol-anchor biosynthesis.</text>
</comment>
<comment type="pathway">
    <text evidence="2 11">Glycolipid biosynthesis; glycosylphosphatidylinositol-anchor biosynthesis.</text>
</comment>
<dbReference type="GO" id="GO:0031501">
    <property type="term" value="C:mannosyltransferase complex"/>
    <property type="evidence" value="ECO:0007669"/>
    <property type="project" value="TreeGrafter"/>
</dbReference>
<reference evidence="12 13" key="1">
    <citation type="journal article" date="2018" name="Mol. Plant">
        <title>The genome of Artemisia annua provides insight into the evolution of Asteraceae family and artemisinin biosynthesis.</title>
        <authorList>
            <person name="Shen Q."/>
            <person name="Zhang L."/>
            <person name="Liao Z."/>
            <person name="Wang S."/>
            <person name="Yan T."/>
            <person name="Shi P."/>
            <person name="Liu M."/>
            <person name="Fu X."/>
            <person name="Pan Q."/>
            <person name="Wang Y."/>
            <person name="Lv Z."/>
            <person name="Lu X."/>
            <person name="Zhang F."/>
            <person name="Jiang W."/>
            <person name="Ma Y."/>
            <person name="Chen M."/>
            <person name="Hao X."/>
            <person name="Li L."/>
            <person name="Tang Y."/>
            <person name="Lv G."/>
            <person name="Zhou Y."/>
            <person name="Sun X."/>
            <person name="Brodelius P.E."/>
            <person name="Rose J.K.C."/>
            <person name="Tang K."/>
        </authorList>
    </citation>
    <scope>NUCLEOTIDE SEQUENCE [LARGE SCALE GENOMIC DNA]</scope>
    <source>
        <strain evidence="13">cv. Huhao1</strain>
        <tissue evidence="12">Leaf</tissue>
    </source>
</reference>
<evidence type="ECO:0000256" key="11">
    <source>
        <dbReference type="RuleBase" id="RU363112"/>
    </source>
</evidence>
<gene>
    <name evidence="12" type="ORF">CTI12_AA455820</name>
</gene>
<evidence type="ECO:0000313" key="13">
    <source>
        <dbReference type="Proteomes" id="UP000245207"/>
    </source>
</evidence>
<dbReference type="Proteomes" id="UP000245207">
    <property type="component" value="Unassembled WGS sequence"/>
</dbReference>
<evidence type="ECO:0000256" key="6">
    <source>
        <dbReference type="ARBA" id="ARBA00022679"/>
    </source>
</evidence>
<comment type="caution">
    <text evidence="12">The sequence shown here is derived from an EMBL/GenBank/DDBJ whole genome shotgun (WGS) entry which is preliminary data.</text>
</comment>
<keyword evidence="6 11" id="KW-0808">Transferase</keyword>
<keyword evidence="13" id="KW-1185">Reference proteome</keyword>
<dbReference type="GO" id="GO:0004376">
    <property type="term" value="F:GPI mannosyltransferase activity"/>
    <property type="evidence" value="ECO:0007669"/>
    <property type="project" value="InterPro"/>
</dbReference>
<dbReference type="AlphaFoldDB" id="A0A2U1LTK6"/>
<dbReference type="PANTHER" id="PTHR12468:SF2">
    <property type="entry name" value="GPI MANNOSYLTRANSFERASE 2"/>
    <property type="match status" value="1"/>
</dbReference>
<evidence type="ECO:0000256" key="5">
    <source>
        <dbReference type="ARBA" id="ARBA00022676"/>
    </source>
</evidence>
<dbReference type="EC" id="2.4.1.-" evidence="11"/>
<dbReference type="PANTHER" id="PTHR12468">
    <property type="entry name" value="GPI MANNOSYLTRANSFERASE 2"/>
    <property type="match status" value="1"/>
</dbReference>
<evidence type="ECO:0000256" key="7">
    <source>
        <dbReference type="ARBA" id="ARBA00022692"/>
    </source>
</evidence>
<dbReference type="InterPro" id="IPR007315">
    <property type="entry name" value="PIG-V/Gpi18"/>
</dbReference>
<comment type="similarity">
    <text evidence="3 11">Belongs to the PIGV family.</text>
</comment>
<dbReference type="GO" id="GO:0000009">
    <property type="term" value="F:alpha-1,6-mannosyltransferase activity"/>
    <property type="evidence" value="ECO:0007669"/>
    <property type="project" value="InterPro"/>
</dbReference>
<dbReference type="OrthoDB" id="10252502at2759"/>
<evidence type="ECO:0000256" key="10">
    <source>
        <dbReference type="ARBA" id="ARBA00023136"/>
    </source>
</evidence>
<evidence type="ECO:0000256" key="2">
    <source>
        <dbReference type="ARBA" id="ARBA00004687"/>
    </source>
</evidence>
<evidence type="ECO:0000256" key="3">
    <source>
        <dbReference type="ARBA" id="ARBA00008698"/>
    </source>
</evidence>
<feature type="transmembrane region" description="Helical" evidence="11">
    <location>
        <begin position="53"/>
        <end position="79"/>
    </location>
</feature>
<evidence type="ECO:0000256" key="4">
    <source>
        <dbReference type="ARBA" id="ARBA00022502"/>
    </source>
</evidence>
<evidence type="ECO:0000256" key="8">
    <source>
        <dbReference type="ARBA" id="ARBA00022824"/>
    </source>
</evidence>